<dbReference type="Gene3D" id="1.10.560.10">
    <property type="entry name" value="GroEL-like equatorial domain"/>
    <property type="match status" value="1"/>
</dbReference>
<dbReference type="NCBIfam" id="TIGR02348">
    <property type="entry name" value="GroEL"/>
    <property type="match status" value="1"/>
</dbReference>
<protein>
    <recommendedName>
        <fullName evidence="9">Heat shock protein 60</fullName>
    </recommendedName>
</protein>
<dbReference type="Pfam" id="PF00118">
    <property type="entry name" value="Cpn60_TCP1"/>
    <property type="match status" value="1"/>
</dbReference>
<dbReference type="SUPFAM" id="SSF54849">
    <property type="entry name" value="GroEL-intermediate domain like"/>
    <property type="match status" value="1"/>
</dbReference>
<proteinExistence type="inferred from homology"/>
<name>A0AAW1DIV1_9HEMI</name>
<dbReference type="NCBIfam" id="NF009488">
    <property type="entry name" value="PRK12850.1"/>
    <property type="match status" value="1"/>
</dbReference>
<keyword evidence="3" id="KW-0067">ATP-binding</keyword>
<keyword evidence="2" id="KW-0547">Nucleotide-binding</keyword>
<feature type="region of interest" description="Disordered" evidence="6">
    <location>
        <begin position="563"/>
        <end position="592"/>
    </location>
</feature>
<comment type="similarity">
    <text evidence="1 5">Belongs to the chaperonin (HSP60) family.</text>
</comment>
<evidence type="ECO:0000256" key="1">
    <source>
        <dbReference type="ARBA" id="ARBA00006607"/>
    </source>
</evidence>
<evidence type="ECO:0000313" key="8">
    <source>
        <dbReference type="Proteomes" id="UP001461498"/>
    </source>
</evidence>
<dbReference type="InterPro" id="IPR018370">
    <property type="entry name" value="Chaperonin_Cpn60_CS"/>
</dbReference>
<evidence type="ECO:0008006" key="9">
    <source>
        <dbReference type="Google" id="ProtNLM"/>
    </source>
</evidence>
<dbReference type="FunFam" id="3.50.7.10:FF:000001">
    <property type="entry name" value="60 kDa chaperonin"/>
    <property type="match status" value="1"/>
</dbReference>
<dbReference type="InterPro" id="IPR027410">
    <property type="entry name" value="TCP-1-like_intermed_sf"/>
</dbReference>
<dbReference type="SUPFAM" id="SSF48592">
    <property type="entry name" value="GroEL equatorial domain-like"/>
    <property type="match status" value="1"/>
</dbReference>
<dbReference type="Proteomes" id="UP001461498">
    <property type="component" value="Unassembled WGS sequence"/>
</dbReference>
<dbReference type="NCBIfam" id="NF009487">
    <property type="entry name" value="PRK12849.1"/>
    <property type="match status" value="1"/>
</dbReference>
<keyword evidence="4" id="KW-0143">Chaperone</keyword>
<reference evidence="7 8" key="1">
    <citation type="submission" date="2022-12" db="EMBL/GenBank/DDBJ databases">
        <title>Chromosome-level genome assembly of true bugs.</title>
        <authorList>
            <person name="Ma L."/>
            <person name="Li H."/>
        </authorList>
    </citation>
    <scope>NUCLEOTIDE SEQUENCE [LARGE SCALE GENOMIC DNA]</scope>
    <source>
        <strain evidence="7">Lab_2022b</strain>
    </source>
</reference>
<dbReference type="PANTHER" id="PTHR45633">
    <property type="entry name" value="60 KDA HEAT SHOCK PROTEIN, MITOCHONDRIAL"/>
    <property type="match status" value="1"/>
</dbReference>
<dbReference type="InterPro" id="IPR027413">
    <property type="entry name" value="GROEL-like_equatorial_sf"/>
</dbReference>
<dbReference type="GO" id="GO:0005524">
    <property type="term" value="F:ATP binding"/>
    <property type="evidence" value="ECO:0007669"/>
    <property type="project" value="UniProtKB-KW"/>
</dbReference>
<dbReference type="Gene3D" id="3.50.7.10">
    <property type="entry name" value="GroEL"/>
    <property type="match status" value="1"/>
</dbReference>
<evidence type="ECO:0000256" key="2">
    <source>
        <dbReference type="ARBA" id="ARBA00022741"/>
    </source>
</evidence>
<dbReference type="CDD" id="cd03344">
    <property type="entry name" value="GroEL"/>
    <property type="match status" value="1"/>
</dbReference>
<dbReference type="GO" id="GO:0042026">
    <property type="term" value="P:protein refolding"/>
    <property type="evidence" value="ECO:0007669"/>
    <property type="project" value="InterPro"/>
</dbReference>
<accession>A0AAW1DIV1</accession>
<dbReference type="Gene3D" id="3.30.260.10">
    <property type="entry name" value="TCP-1-like chaperonin intermediate domain"/>
    <property type="match status" value="1"/>
</dbReference>
<comment type="caution">
    <text evidence="7">The sequence shown here is derived from an EMBL/GenBank/DDBJ whole genome shotgun (WGS) entry which is preliminary data.</text>
</comment>
<dbReference type="PROSITE" id="PS00296">
    <property type="entry name" value="CHAPERONINS_CPN60"/>
    <property type="match status" value="1"/>
</dbReference>
<evidence type="ECO:0000256" key="5">
    <source>
        <dbReference type="RuleBase" id="RU000418"/>
    </source>
</evidence>
<dbReference type="InterPro" id="IPR002423">
    <property type="entry name" value="Cpn60/GroEL/TCP-1"/>
</dbReference>
<dbReference type="EMBL" id="JAPXFL010000003">
    <property type="protein sequence ID" value="KAK9508395.1"/>
    <property type="molecule type" value="Genomic_DNA"/>
</dbReference>
<dbReference type="NCBIfam" id="NF009489">
    <property type="entry name" value="PRK12851.1"/>
    <property type="match status" value="1"/>
</dbReference>
<evidence type="ECO:0000256" key="4">
    <source>
        <dbReference type="ARBA" id="ARBA00023186"/>
    </source>
</evidence>
<evidence type="ECO:0000313" key="7">
    <source>
        <dbReference type="EMBL" id="KAK9508395.1"/>
    </source>
</evidence>
<dbReference type="NCBIfam" id="NF000592">
    <property type="entry name" value="PRK00013.1"/>
    <property type="match status" value="1"/>
</dbReference>
<dbReference type="AlphaFoldDB" id="A0AAW1DIV1"/>
<dbReference type="InterPro" id="IPR001844">
    <property type="entry name" value="Cpn60/GroEL"/>
</dbReference>
<evidence type="ECO:0000256" key="6">
    <source>
        <dbReference type="SAM" id="MobiDB-lite"/>
    </source>
</evidence>
<dbReference type="InterPro" id="IPR027409">
    <property type="entry name" value="GroEL-like_apical_dom_sf"/>
</dbReference>
<dbReference type="GO" id="GO:0140662">
    <property type="term" value="F:ATP-dependent protein folding chaperone"/>
    <property type="evidence" value="ECO:0007669"/>
    <property type="project" value="InterPro"/>
</dbReference>
<evidence type="ECO:0000256" key="3">
    <source>
        <dbReference type="ARBA" id="ARBA00022840"/>
    </source>
</evidence>
<gene>
    <name evidence="7" type="ORF">O3M35_005967</name>
</gene>
<keyword evidence="8" id="KW-1185">Reference proteome</keyword>
<dbReference type="PRINTS" id="PR00298">
    <property type="entry name" value="CHAPERONIN60"/>
</dbReference>
<organism evidence="7 8">
    <name type="scientific">Rhynocoris fuscipes</name>
    <dbReference type="NCBI Taxonomy" id="488301"/>
    <lineage>
        <taxon>Eukaryota</taxon>
        <taxon>Metazoa</taxon>
        <taxon>Ecdysozoa</taxon>
        <taxon>Arthropoda</taxon>
        <taxon>Hexapoda</taxon>
        <taxon>Insecta</taxon>
        <taxon>Pterygota</taxon>
        <taxon>Neoptera</taxon>
        <taxon>Paraneoptera</taxon>
        <taxon>Hemiptera</taxon>
        <taxon>Heteroptera</taxon>
        <taxon>Panheteroptera</taxon>
        <taxon>Cimicomorpha</taxon>
        <taxon>Reduviidae</taxon>
        <taxon>Harpactorinae</taxon>
        <taxon>Harpactorini</taxon>
        <taxon>Rhynocoris</taxon>
    </lineage>
</organism>
<feature type="compositionally biased region" description="Acidic residues" evidence="6">
    <location>
        <begin position="573"/>
        <end position="585"/>
    </location>
</feature>
<sequence length="592" mass="64108">MFGKGGSVFSAAAVSYVRSKESSLLLNISMNLTQKRNAKDIRFGSDARQLMLQGVDLLADAVGLTLGPKGRFVILEQYKSDAKITKDGVTVAKSLDLKDNVLNIGAKLVQEIAENTNRKAGDGTTTATVLARAIAKEGINVIDRGANPIEIRKGILMAVDAVQNHLLTMSRPVSTHEEILQVATISANGDRGIGELIASAMQKVGKTGVILVNEGTVAYDKIDLIQGMQFDSGYISPYFINVEKEKKVHFKNALIVFSNEKISQINPLLNALDLALKKKRPLVIVADDVEGDALTTLVINKLDRGLPVCAIKSPSYGEGRIESLRDMAVATGGTVFDDEAGISLEEITEEHLGEAAEVIITKNDTIFLKGKGRKQLIEKRLQMIDYLKERATYDALKENLDERKGRLTSGVAIINVGGQSEFDRGERKDRVTDALNATKAAVEEGIVAGGGTALIRCRDIIDYIKPENSDQCLGIRVVKNSLHVPCYTIAENAGVNGSLVAETVSFESGDVGYDAINDRYVDMFDVGIIDPTKVVRTALGDAASVASLLTTAEAVITIKPVDKQEAKKSEPLPEADFDEEEELETEYSYKMN</sequence>
<dbReference type="SUPFAM" id="SSF52029">
    <property type="entry name" value="GroEL apical domain-like"/>
    <property type="match status" value="1"/>
</dbReference>